<evidence type="ECO:0000256" key="1">
    <source>
        <dbReference type="SAM" id="SignalP"/>
    </source>
</evidence>
<accession>S8C244</accession>
<keyword evidence="3" id="KW-1185">Reference proteome</keyword>
<dbReference type="OMA" id="GDLDWRP"/>
<organism evidence="2 3">
    <name type="scientific">Dactylellina haptotyla (strain CBS 200.50)</name>
    <name type="common">Nematode-trapping fungus</name>
    <name type="synonym">Monacrosporium haptotylum</name>
    <dbReference type="NCBI Taxonomy" id="1284197"/>
    <lineage>
        <taxon>Eukaryota</taxon>
        <taxon>Fungi</taxon>
        <taxon>Dikarya</taxon>
        <taxon>Ascomycota</taxon>
        <taxon>Pezizomycotina</taxon>
        <taxon>Orbiliomycetes</taxon>
        <taxon>Orbiliales</taxon>
        <taxon>Orbiliaceae</taxon>
        <taxon>Dactylellina</taxon>
    </lineage>
</organism>
<keyword evidence="1" id="KW-0732">Signal</keyword>
<dbReference type="AlphaFoldDB" id="S8C244"/>
<dbReference type="HOGENOM" id="CLU_373846_0_0_1"/>
<gene>
    <name evidence="2" type="ORF">H072_213</name>
</gene>
<comment type="caution">
    <text evidence="2">The sequence shown here is derived from an EMBL/GenBank/DDBJ whole genome shotgun (WGS) entry which is preliminary data.</text>
</comment>
<feature type="chain" id="PRO_5004549302" description="Peptidase A1 domain-containing protein" evidence="1">
    <location>
        <begin position="28"/>
        <end position="743"/>
    </location>
</feature>
<reference evidence="3" key="2">
    <citation type="submission" date="2013-04" db="EMBL/GenBank/DDBJ databases">
        <title>Genomic mechanisms accounting for the adaptation to parasitism in nematode-trapping fungi.</title>
        <authorList>
            <person name="Ahren D.G."/>
        </authorList>
    </citation>
    <scope>NUCLEOTIDE SEQUENCE [LARGE SCALE GENOMIC DNA]</scope>
    <source>
        <strain evidence="3">CBS 200.50</strain>
    </source>
</reference>
<evidence type="ECO:0008006" key="4">
    <source>
        <dbReference type="Google" id="ProtNLM"/>
    </source>
</evidence>
<name>S8C244_DACHA</name>
<proteinExistence type="predicted"/>
<reference evidence="2 3" key="1">
    <citation type="journal article" date="2013" name="PLoS Genet.">
        <title>Genomic mechanisms accounting for the adaptation to parasitism in nematode-trapping fungi.</title>
        <authorList>
            <person name="Meerupati T."/>
            <person name="Andersson K.M."/>
            <person name="Friman E."/>
            <person name="Kumar D."/>
            <person name="Tunlid A."/>
            <person name="Ahren D."/>
        </authorList>
    </citation>
    <scope>NUCLEOTIDE SEQUENCE [LARGE SCALE GENOMIC DNA]</scope>
    <source>
        <strain evidence="2 3">CBS 200.50</strain>
    </source>
</reference>
<dbReference type="OrthoDB" id="5282865at2759"/>
<evidence type="ECO:0000313" key="2">
    <source>
        <dbReference type="EMBL" id="EPS45813.1"/>
    </source>
</evidence>
<evidence type="ECO:0000313" key="3">
    <source>
        <dbReference type="Proteomes" id="UP000015100"/>
    </source>
</evidence>
<feature type="signal peptide" evidence="1">
    <location>
        <begin position="1"/>
        <end position="27"/>
    </location>
</feature>
<dbReference type="EMBL" id="AQGS01000003">
    <property type="protein sequence ID" value="EPS45813.1"/>
    <property type="molecule type" value="Genomic_DNA"/>
</dbReference>
<dbReference type="Proteomes" id="UP000015100">
    <property type="component" value="Unassembled WGS sequence"/>
</dbReference>
<protein>
    <recommendedName>
        <fullName evidence="4">Peptidase A1 domain-containing protein</fullName>
    </recommendedName>
</protein>
<sequence length="743" mass="82755">MAPPKQSFGILAMLLLCLQCLFPAVLGAVAAKHQQPIIRDTISTYNVSFDTEDFDNLGDLDWRPIIGPFQGLIWNNFRVGANKHFFQTSGGKDAFVAIPLDESKNILHTADPSLFASYNDSGVSSFDLKSLLFGCALYSGIPVECAVEFSGFDKSGMKVASAIGKFTPPYAHINSMGRLEAGKAALQPWEFSRRFSNIRELRFSVNSFTVLYKADPGKESPMPVDVAYSNSLLLIVDGVSYVTNATAMPEQDPTSAVQSTASAIATQEKRATKDVTDCFDLDGDITFNSFPLPYKDIFYDGFFRSKHLLGYYNNPCEAKSPNVSTGHIYAAGVRPYNDLASSVFPSIGIDYFGSKRKDMSIKSFYIGCEQFLEDNTVLETGAPCTIGIVSLVTQKSGDKPQEVHYQEVSIAKPQSAPPEDTGLEFVELIDGNHITKLYFVLVSGDSQAQSAAIILDNLTYHTRKGKWPHTGNRQIKPPGVQKVDDILMAISRGHERSITAQSEESVQERLENPALNETIDQAAPAYSPRMKYRGNDKSKRNITFTFTTPANVDKTTGDFPIASTEPFLFGPEWRGHAQDAQGNPQHNFFYRNTTWAFGPINSNRTSFAYTEIPWRIRGDPLWDTAKAVIRIPPPNSAKFLIKSLQTSCYPAFLTDEDTNLFDNQGPEHDFTCHYTVLGYKSKFKEEPAEHAMDFDDKSNNWKIWSLSEFPLNYAGVDILEFHATWASTRNVRIFIDDVTYQTV</sequence>